<feature type="region of interest" description="Disordered" evidence="1">
    <location>
        <begin position="141"/>
        <end position="216"/>
    </location>
</feature>
<dbReference type="RefSeq" id="WP_151473706.1">
    <property type="nucleotide sequence ID" value="NZ_WBKG01000043.1"/>
</dbReference>
<dbReference type="EMBL" id="WBKG01000043">
    <property type="protein sequence ID" value="KAB1979256.1"/>
    <property type="molecule type" value="Genomic_DNA"/>
</dbReference>
<evidence type="ECO:0008006" key="4">
    <source>
        <dbReference type="Google" id="ProtNLM"/>
    </source>
</evidence>
<name>A0A7J5D509_9ACTN</name>
<comment type="caution">
    <text evidence="2">The sequence shown here is derived from an EMBL/GenBank/DDBJ whole genome shotgun (WGS) entry which is preliminary data.</text>
</comment>
<reference evidence="2 3" key="1">
    <citation type="submission" date="2019-09" db="EMBL/GenBank/DDBJ databases">
        <title>Isolation and identification of active actinomycetes.</title>
        <authorList>
            <person name="Yu Z."/>
            <person name="Han C."/>
            <person name="Yu B."/>
        </authorList>
    </citation>
    <scope>NUCLEOTIDE SEQUENCE [LARGE SCALE GENOMIC DNA]</scope>
    <source>
        <strain evidence="2 3">NEAU-H2</strain>
    </source>
</reference>
<evidence type="ECO:0000313" key="2">
    <source>
        <dbReference type="EMBL" id="KAB1979256.1"/>
    </source>
</evidence>
<keyword evidence="3" id="KW-1185">Reference proteome</keyword>
<gene>
    <name evidence="2" type="ORF">F8144_36440</name>
</gene>
<dbReference type="AlphaFoldDB" id="A0A7J5D509"/>
<protein>
    <recommendedName>
        <fullName evidence="4">Helix-turn-helix domain-containing protein</fullName>
    </recommendedName>
</protein>
<evidence type="ECO:0000313" key="3">
    <source>
        <dbReference type="Proteomes" id="UP000442990"/>
    </source>
</evidence>
<feature type="compositionally biased region" description="Basic and acidic residues" evidence="1">
    <location>
        <begin position="159"/>
        <end position="176"/>
    </location>
</feature>
<organism evidence="2 3">
    <name type="scientific">Streptomyces triticiradicis</name>
    <dbReference type="NCBI Taxonomy" id="2651189"/>
    <lineage>
        <taxon>Bacteria</taxon>
        <taxon>Bacillati</taxon>
        <taxon>Actinomycetota</taxon>
        <taxon>Actinomycetes</taxon>
        <taxon>Kitasatosporales</taxon>
        <taxon>Streptomycetaceae</taxon>
        <taxon>Streptomyces</taxon>
    </lineage>
</organism>
<evidence type="ECO:0000256" key="1">
    <source>
        <dbReference type="SAM" id="MobiDB-lite"/>
    </source>
</evidence>
<sequence length="347" mass="38470">MGYELRRWFEDRLPLEISSGERVVALAIADLAWDDSRIGYGRKFMEKLLWKTGFENEAQIGKVLGKLAARGIELRVPIKGQDGKPLTNKRGQFVYAHRGHQRTFRVPFESEFPGRPAPYWGDEDEGMPDRDSQAWFYGERSPARETFKGQRSPSEVGFEGERSPSRETNRAERSPARESMVTQAGDPIPLTTPSFPPSVPDPRAAKPAGKAASEKDDEALTAAVDFLVNLPAPWAIGRITAKAYARELLPVIAEQGWRLDQQLADKLTANPGGINNHRSVLRIRINDLPKAPRPETGQQPRSSLPPWCGQCGDGNPAAEFNAKFRLEAGSKKPCPECHPAHRTADAA</sequence>
<feature type="region of interest" description="Disordered" evidence="1">
    <location>
        <begin position="289"/>
        <end position="310"/>
    </location>
</feature>
<proteinExistence type="predicted"/>
<dbReference type="Proteomes" id="UP000442990">
    <property type="component" value="Unassembled WGS sequence"/>
</dbReference>
<accession>A0A7J5D509</accession>